<evidence type="ECO:0000313" key="2">
    <source>
        <dbReference type="EMBL" id="KYK58681.1"/>
    </source>
</evidence>
<protein>
    <submittedName>
        <fullName evidence="2">Rhomboid family membrane protein</fullName>
    </submittedName>
</protein>
<gene>
    <name evidence="2" type="ORF">DCS_05698</name>
</gene>
<dbReference type="Proteomes" id="UP000076580">
    <property type="component" value="Chromosome 02"/>
</dbReference>
<feature type="region of interest" description="Disordered" evidence="1">
    <location>
        <begin position="163"/>
        <end position="186"/>
    </location>
</feature>
<evidence type="ECO:0000256" key="1">
    <source>
        <dbReference type="SAM" id="MobiDB-lite"/>
    </source>
</evidence>
<accession>A0A151GNR6</accession>
<dbReference type="RefSeq" id="XP_040658033.1">
    <property type="nucleotide sequence ID" value="XM_040803000.1"/>
</dbReference>
<comment type="caution">
    <text evidence="2">The sequence shown here is derived from an EMBL/GenBank/DDBJ whole genome shotgun (WGS) entry which is preliminary data.</text>
</comment>
<evidence type="ECO:0000313" key="3">
    <source>
        <dbReference type="Proteomes" id="UP000076580"/>
    </source>
</evidence>
<organism evidence="2 3">
    <name type="scientific">Drechmeria coniospora</name>
    <name type="common">Nematophagous fungus</name>
    <name type="synonym">Meria coniospora</name>
    <dbReference type="NCBI Taxonomy" id="98403"/>
    <lineage>
        <taxon>Eukaryota</taxon>
        <taxon>Fungi</taxon>
        <taxon>Dikarya</taxon>
        <taxon>Ascomycota</taxon>
        <taxon>Pezizomycotina</taxon>
        <taxon>Sordariomycetes</taxon>
        <taxon>Hypocreomycetidae</taxon>
        <taxon>Hypocreales</taxon>
        <taxon>Ophiocordycipitaceae</taxon>
        <taxon>Drechmeria</taxon>
    </lineage>
</organism>
<dbReference type="OrthoDB" id="5411041at2759"/>
<sequence length="186" mass="20743">MAQEQPQPSRPRRNEFIHNASVAGAVLSPLVMLLPPRRMDVRFFVLAGTFSLCTNQLAYEYTGRSMYARVSGRLGSVLDPGLPEGAKRTQQLLREQRELDAAEKRKRAGPEEKPAGLIKDIWMGGEGEDWSKKRAEEHRKSFDEGKGMSDIILEQIADVWSGNWKGDAKKNGDDDRSSDAAGEAKK</sequence>
<reference evidence="2 3" key="1">
    <citation type="journal article" date="2016" name="Sci. Rep.">
        <title>Insights into Adaptations to a Near-Obligate Nematode Endoparasitic Lifestyle from the Finished Genome of Drechmeria coniospora.</title>
        <authorList>
            <person name="Zhang L."/>
            <person name="Zhou Z."/>
            <person name="Guo Q."/>
            <person name="Fokkens L."/>
            <person name="Miskei M."/>
            <person name="Pocsi I."/>
            <person name="Zhang W."/>
            <person name="Chen M."/>
            <person name="Wang L."/>
            <person name="Sun Y."/>
            <person name="Donzelli B.G."/>
            <person name="Gibson D.M."/>
            <person name="Nelson D.R."/>
            <person name="Luo J.G."/>
            <person name="Rep M."/>
            <person name="Liu H."/>
            <person name="Yang S."/>
            <person name="Wang J."/>
            <person name="Krasnoff S.B."/>
            <person name="Xu Y."/>
            <person name="Molnar I."/>
            <person name="Lin M."/>
        </authorList>
    </citation>
    <scope>NUCLEOTIDE SEQUENCE [LARGE SCALE GENOMIC DNA]</scope>
    <source>
        <strain evidence="2 3">ARSEF 6962</strain>
    </source>
</reference>
<dbReference type="GeneID" id="63718341"/>
<dbReference type="AlphaFoldDB" id="A0A151GNR6"/>
<feature type="compositionally biased region" description="Basic and acidic residues" evidence="1">
    <location>
        <begin position="166"/>
        <end position="186"/>
    </location>
</feature>
<keyword evidence="3" id="KW-1185">Reference proteome</keyword>
<proteinExistence type="predicted"/>
<name>A0A151GNR6_DRECN</name>
<dbReference type="InParanoid" id="A0A151GNR6"/>
<dbReference type="EMBL" id="LAYC01000002">
    <property type="protein sequence ID" value="KYK58681.1"/>
    <property type="molecule type" value="Genomic_DNA"/>
</dbReference>